<dbReference type="InterPro" id="IPR000276">
    <property type="entry name" value="GPCR_Rhodpsn"/>
</dbReference>
<evidence type="ECO:0000256" key="2">
    <source>
        <dbReference type="ARBA" id="ARBA00022475"/>
    </source>
</evidence>
<keyword evidence="2" id="KW-1003">Cell membrane</keyword>
<dbReference type="GO" id="GO:0004930">
    <property type="term" value="F:G protein-coupled receptor activity"/>
    <property type="evidence" value="ECO:0007669"/>
    <property type="project" value="InterPro"/>
</dbReference>
<accession>A0A8J1UMH4</accession>
<protein>
    <submittedName>
        <fullName evidence="6">Uncharacterized protein</fullName>
    </submittedName>
</protein>
<dbReference type="GO" id="GO:0005886">
    <property type="term" value="C:plasma membrane"/>
    <property type="evidence" value="ECO:0007669"/>
    <property type="project" value="UniProtKB-SubCell"/>
</dbReference>
<dbReference type="Pfam" id="PF00001">
    <property type="entry name" value="7tm_1"/>
    <property type="match status" value="1"/>
</dbReference>
<evidence type="ECO:0000256" key="5">
    <source>
        <dbReference type="ARBA" id="ARBA00023136"/>
    </source>
</evidence>
<evidence type="ECO:0000313" key="6">
    <source>
        <dbReference type="EMBL" id="CAH1780552.1"/>
    </source>
</evidence>
<dbReference type="CDD" id="cd00637">
    <property type="entry name" value="7tm_classA_rhodopsin-like"/>
    <property type="match status" value="1"/>
</dbReference>
<keyword evidence="3" id="KW-0812">Transmembrane</keyword>
<comment type="caution">
    <text evidence="6">The sequence shown here is derived from an EMBL/GenBank/DDBJ whole genome shotgun (WGS) entry which is preliminary data.</text>
</comment>
<evidence type="ECO:0000256" key="4">
    <source>
        <dbReference type="ARBA" id="ARBA00022989"/>
    </source>
</evidence>
<dbReference type="Proteomes" id="UP000749559">
    <property type="component" value="Unassembled WGS sequence"/>
</dbReference>
<proteinExistence type="predicted"/>
<dbReference type="SUPFAM" id="SSF81321">
    <property type="entry name" value="Family A G protein-coupled receptor-like"/>
    <property type="match status" value="1"/>
</dbReference>
<sequence length="378" mass="43586">MLDGNTSDTSFVWSSFNSSIRPSLLTVGPYDRYNLSGEALRYLQDKHEKASQILQQKQDAQLMRQIVISSVLCFVSLTLNIVSAVAVRFINGAMVSNHMLFLNLCLSNVLVSLAYFMQTVSKVMFEWSAFSIKVIFFTWILSYAFFVMFYCASAFTLLAFAVTRYLAIYKPMIYTEVATKKKVIVYLCLVWLASFLISIPGACLFFTKSDKCDIWNYIWPSFLVVTIIVIICLYVSICRYLRNRSARWCRQLRMDENRQALVTTLILMVSLIISLVPYFVFKFLRYHHGESLSYIYYNAFTYVPYINFILDPIIFGLRTRNIRIGYARMLYKLAGGNGSKWNRFHFTRLSSHASLRSRDSDSSVKTLSSSNGKSSTYV</sequence>
<keyword evidence="5" id="KW-0472">Membrane</keyword>
<keyword evidence="7" id="KW-1185">Reference proteome</keyword>
<dbReference type="Gene3D" id="1.20.1070.10">
    <property type="entry name" value="Rhodopsin 7-helix transmembrane proteins"/>
    <property type="match status" value="1"/>
</dbReference>
<organism evidence="6 7">
    <name type="scientific">Owenia fusiformis</name>
    <name type="common">Polychaete worm</name>
    <dbReference type="NCBI Taxonomy" id="6347"/>
    <lineage>
        <taxon>Eukaryota</taxon>
        <taxon>Metazoa</taxon>
        <taxon>Spiralia</taxon>
        <taxon>Lophotrochozoa</taxon>
        <taxon>Annelida</taxon>
        <taxon>Polychaeta</taxon>
        <taxon>Sedentaria</taxon>
        <taxon>Canalipalpata</taxon>
        <taxon>Sabellida</taxon>
        <taxon>Oweniida</taxon>
        <taxon>Oweniidae</taxon>
        <taxon>Owenia</taxon>
    </lineage>
</organism>
<dbReference type="PANTHER" id="PTHR22750">
    <property type="entry name" value="G-PROTEIN COUPLED RECEPTOR"/>
    <property type="match status" value="1"/>
</dbReference>
<keyword evidence="4" id="KW-1133">Transmembrane helix</keyword>
<gene>
    <name evidence="6" type="ORF">OFUS_LOCUS7235</name>
</gene>
<dbReference type="InterPro" id="IPR017452">
    <property type="entry name" value="GPCR_Rhodpsn_7TM"/>
</dbReference>
<comment type="subcellular location">
    <subcellularLocation>
        <location evidence="1">Cell membrane</location>
        <topology evidence="1">Multi-pass membrane protein</topology>
    </subcellularLocation>
</comment>
<dbReference type="OrthoDB" id="6283631at2759"/>
<name>A0A8J1UMH4_OWEFU</name>
<dbReference type="PROSITE" id="PS50262">
    <property type="entry name" value="G_PROTEIN_RECEP_F1_2"/>
    <property type="match status" value="1"/>
</dbReference>
<dbReference type="EMBL" id="CAIIXF020000003">
    <property type="protein sequence ID" value="CAH1780552.1"/>
    <property type="molecule type" value="Genomic_DNA"/>
</dbReference>
<reference evidence="6" key="1">
    <citation type="submission" date="2022-03" db="EMBL/GenBank/DDBJ databases">
        <authorList>
            <person name="Martin C."/>
        </authorList>
    </citation>
    <scope>NUCLEOTIDE SEQUENCE</scope>
</reference>
<dbReference type="PRINTS" id="PR00237">
    <property type="entry name" value="GPCRRHODOPSN"/>
</dbReference>
<evidence type="ECO:0000256" key="1">
    <source>
        <dbReference type="ARBA" id="ARBA00004651"/>
    </source>
</evidence>
<evidence type="ECO:0000313" key="7">
    <source>
        <dbReference type="Proteomes" id="UP000749559"/>
    </source>
</evidence>
<dbReference type="AlphaFoldDB" id="A0A8J1UMH4"/>
<evidence type="ECO:0000256" key="3">
    <source>
        <dbReference type="ARBA" id="ARBA00022692"/>
    </source>
</evidence>